<name>A0ABT4UN51_9BACT</name>
<dbReference type="InterPro" id="IPR029044">
    <property type="entry name" value="Nucleotide-diphossugar_trans"/>
</dbReference>
<evidence type="ECO:0000313" key="5">
    <source>
        <dbReference type="Proteomes" id="UP001210231"/>
    </source>
</evidence>
<accession>A0ABT4UN51</accession>
<dbReference type="Gene3D" id="3.90.550.10">
    <property type="entry name" value="Spore Coat Polysaccharide Biosynthesis Protein SpsA, Chain A"/>
    <property type="match status" value="1"/>
</dbReference>
<dbReference type="InterPro" id="IPR005835">
    <property type="entry name" value="NTP_transferase_dom"/>
</dbReference>
<keyword evidence="2" id="KW-0548">Nucleotidyltransferase</keyword>
<sequence>MAIRGMILAAGLGTRLKPFTDKHPKALAVVNGKTVLQRNIEWLAGYGIKDVIVNVHHFADQIIAALNENKGWGSNVVISDESDEVLETGGGILKAAPFLKAAEHCVVMNADILTDFNLQKAIEQHLALSAIATLAVTDRVSSRVLQFDEANRLVGWKNTGDGAVKGKEGISKAFSGIQVLNQSFFDKIELRGKFSVIDVYLALCKGENIYGYNHSGSRFIDIGTQEKLDNAAKMFD</sequence>
<dbReference type="Proteomes" id="UP001210231">
    <property type="component" value="Unassembled WGS sequence"/>
</dbReference>
<feature type="domain" description="Nucleotidyl transferase" evidence="3">
    <location>
        <begin position="5"/>
        <end position="138"/>
    </location>
</feature>
<dbReference type="RefSeq" id="WP_407032611.1">
    <property type="nucleotide sequence ID" value="NZ_JAQGEF010000026.1"/>
</dbReference>
<dbReference type="PANTHER" id="PTHR43584:SF8">
    <property type="entry name" value="N-ACETYLMURAMATE ALPHA-1-PHOSPHATE URIDYLYLTRANSFERASE"/>
    <property type="match status" value="1"/>
</dbReference>
<dbReference type="CDD" id="cd06422">
    <property type="entry name" value="NTP_transferase_like_1"/>
    <property type="match status" value="1"/>
</dbReference>
<evidence type="ECO:0000259" key="3">
    <source>
        <dbReference type="Pfam" id="PF00483"/>
    </source>
</evidence>
<dbReference type="PANTHER" id="PTHR43584">
    <property type="entry name" value="NUCLEOTIDYL TRANSFERASE"/>
    <property type="match status" value="1"/>
</dbReference>
<organism evidence="4 5">
    <name type="scientific">Polluticaenibacter yanchengensis</name>
    <dbReference type="NCBI Taxonomy" id="3014562"/>
    <lineage>
        <taxon>Bacteria</taxon>
        <taxon>Pseudomonadati</taxon>
        <taxon>Bacteroidota</taxon>
        <taxon>Chitinophagia</taxon>
        <taxon>Chitinophagales</taxon>
        <taxon>Chitinophagaceae</taxon>
        <taxon>Polluticaenibacter</taxon>
    </lineage>
</organism>
<dbReference type="EMBL" id="JAQGEF010000026">
    <property type="protein sequence ID" value="MDA3616281.1"/>
    <property type="molecule type" value="Genomic_DNA"/>
</dbReference>
<dbReference type="InterPro" id="IPR050065">
    <property type="entry name" value="GlmU-like"/>
</dbReference>
<keyword evidence="5" id="KW-1185">Reference proteome</keyword>
<protein>
    <submittedName>
        <fullName evidence="4">Nucleotidyltransferase family protein</fullName>
    </submittedName>
</protein>
<evidence type="ECO:0000313" key="4">
    <source>
        <dbReference type="EMBL" id="MDA3616281.1"/>
    </source>
</evidence>
<evidence type="ECO:0000256" key="2">
    <source>
        <dbReference type="ARBA" id="ARBA00022695"/>
    </source>
</evidence>
<dbReference type="Pfam" id="PF00483">
    <property type="entry name" value="NTP_transferase"/>
    <property type="match status" value="1"/>
</dbReference>
<dbReference type="SUPFAM" id="SSF53448">
    <property type="entry name" value="Nucleotide-diphospho-sugar transferases"/>
    <property type="match status" value="1"/>
</dbReference>
<comment type="caution">
    <text evidence="4">The sequence shown here is derived from an EMBL/GenBank/DDBJ whole genome shotgun (WGS) entry which is preliminary data.</text>
</comment>
<reference evidence="4 5" key="1">
    <citation type="submission" date="2022-12" db="EMBL/GenBank/DDBJ databases">
        <title>Chitinophagaceae gen. sp. nov., a new member of the family Chitinophagaceae, isolated from soil in a chemical factory.</title>
        <authorList>
            <person name="Ke Z."/>
        </authorList>
    </citation>
    <scope>NUCLEOTIDE SEQUENCE [LARGE SCALE GENOMIC DNA]</scope>
    <source>
        <strain evidence="4 5">LY-5</strain>
    </source>
</reference>
<gene>
    <name evidence="4" type="ORF">O3P16_15800</name>
</gene>
<proteinExistence type="predicted"/>
<keyword evidence="1" id="KW-0808">Transferase</keyword>
<evidence type="ECO:0000256" key="1">
    <source>
        <dbReference type="ARBA" id="ARBA00022679"/>
    </source>
</evidence>